<proteinExistence type="inferred from homology"/>
<organism evidence="14 15">
    <name type="scientific">Aeromonas schubertii</name>
    <dbReference type="NCBI Taxonomy" id="652"/>
    <lineage>
        <taxon>Bacteria</taxon>
        <taxon>Pseudomonadati</taxon>
        <taxon>Pseudomonadota</taxon>
        <taxon>Gammaproteobacteria</taxon>
        <taxon>Aeromonadales</taxon>
        <taxon>Aeromonadaceae</taxon>
        <taxon>Aeromonas</taxon>
    </lineage>
</organism>
<dbReference type="AlphaFoldDB" id="A0A0S2SDM7"/>
<evidence type="ECO:0000256" key="4">
    <source>
        <dbReference type="ARBA" id="ARBA00022475"/>
    </source>
</evidence>
<feature type="transmembrane region" description="Helical" evidence="13">
    <location>
        <begin position="418"/>
        <end position="442"/>
    </location>
</feature>
<dbReference type="RefSeq" id="WP_060584734.1">
    <property type="nucleotide sequence ID" value="NZ_CP013067.1"/>
</dbReference>
<feature type="transmembrane region" description="Helical" evidence="13">
    <location>
        <begin position="51"/>
        <end position="77"/>
    </location>
</feature>
<dbReference type="KEGG" id="asr:WL1483_358"/>
<feature type="transmembrane region" description="Helical" evidence="13">
    <location>
        <begin position="270"/>
        <end position="291"/>
    </location>
</feature>
<evidence type="ECO:0000256" key="2">
    <source>
        <dbReference type="ARBA" id="ARBA00006413"/>
    </source>
</evidence>
<feature type="transmembrane region" description="Helical" evidence="13">
    <location>
        <begin position="381"/>
        <end position="398"/>
    </location>
</feature>
<dbReference type="EMBL" id="CP013067">
    <property type="protein sequence ID" value="ALP39777.1"/>
    <property type="molecule type" value="Genomic_DNA"/>
</dbReference>
<evidence type="ECO:0000256" key="1">
    <source>
        <dbReference type="ARBA" id="ARBA00004429"/>
    </source>
</evidence>
<dbReference type="NCBIfam" id="NF009136">
    <property type="entry name" value="PRK12489.1"/>
    <property type="match status" value="1"/>
</dbReference>
<keyword evidence="3 12" id="KW-0813">Transport</keyword>
<comment type="function">
    <text evidence="12">Responsible for the transport of C4-dicarboxylates.</text>
</comment>
<feature type="transmembrane region" description="Helical" evidence="13">
    <location>
        <begin position="133"/>
        <end position="158"/>
    </location>
</feature>
<evidence type="ECO:0000256" key="3">
    <source>
        <dbReference type="ARBA" id="ARBA00022448"/>
    </source>
</evidence>
<evidence type="ECO:0000256" key="7">
    <source>
        <dbReference type="ARBA" id="ARBA00022989"/>
    </source>
</evidence>
<evidence type="ECO:0000256" key="12">
    <source>
        <dbReference type="PIRNR" id="PIRNR004539"/>
    </source>
</evidence>
<dbReference type="GO" id="GO:0005886">
    <property type="term" value="C:plasma membrane"/>
    <property type="evidence" value="ECO:0007669"/>
    <property type="project" value="UniProtKB-SubCell"/>
</dbReference>
<dbReference type="Pfam" id="PF03605">
    <property type="entry name" value="DcuA_DcuB"/>
    <property type="match status" value="1"/>
</dbReference>
<feature type="transmembrane region" description="Helical" evidence="13">
    <location>
        <begin position="6"/>
        <end position="39"/>
    </location>
</feature>
<keyword evidence="5 12" id="KW-0997">Cell inner membrane</keyword>
<dbReference type="NCBIfam" id="TIGR00770">
    <property type="entry name" value="Dcu"/>
    <property type="match status" value="1"/>
</dbReference>
<sequence length="447" mass="47858">MILMEFLVVLGCLLLGTRFGGMGLGLISGIGLFILSFVFGLTPGEPPVQVMLTILAVIGCAATLQTAGGLNLMMQIAERLLRRHPQYITILAPLTTWTLTFLCGTGHVVYTMFPIIADIALQKNIRPERPMAVASVASQMAICASPVSVAVVSLVSILGAKAGIGHAYSLLEILMVSVPASLCGVLTAALWSLRRGKDLDQDEEFQAKLQDPHQREFIYGGSETLLDKKFPKEAYRSTWIFFAAIAAVVVLGADASLRPVFEMGGKTGPLSMNLVIQMMMLIAGAVILMSCKVKASEISNGPVFKAGMVAIFSVFGVAWMSETFFHSHMPLLKENLAHVVQAQPWTYALVLFLISKLVNSQAAALTAIAPMGLALGVDPKLLIAFLPASYGYFILPTYPSDLACIGFDRSGTTRIGKYILNHSFIIPGLIGVSVASTVGYLLTSVLL</sequence>
<evidence type="ECO:0000256" key="5">
    <source>
        <dbReference type="ARBA" id="ARBA00022519"/>
    </source>
</evidence>
<accession>A0A0S2SDM7</accession>
<feature type="transmembrane region" description="Helical" evidence="13">
    <location>
        <begin position="345"/>
        <end position="369"/>
    </location>
</feature>
<keyword evidence="7 13" id="KW-1133">Transmembrane helix</keyword>
<protein>
    <recommendedName>
        <fullName evidence="12">C4-dicarboxylate transporter</fullName>
    </recommendedName>
</protein>
<keyword evidence="8 12" id="KW-0472">Membrane</keyword>
<evidence type="ECO:0000256" key="8">
    <source>
        <dbReference type="ARBA" id="ARBA00023136"/>
    </source>
</evidence>
<dbReference type="NCBIfam" id="NF006927">
    <property type="entry name" value="PRK09412.1"/>
    <property type="match status" value="1"/>
</dbReference>
<feature type="transmembrane region" description="Helical" evidence="13">
    <location>
        <begin position="238"/>
        <end position="258"/>
    </location>
</feature>
<dbReference type="Proteomes" id="UP000058114">
    <property type="component" value="Chromosome"/>
</dbReference>
<name>A0A0S2SDM7_9GAMM</name>
<evidence type="ECO:0000256" key="11">
    <source>
        <dbReference type="ARBA" id="ARBA00034287"/>
    </source>
</evidence>
<comment type="catalytic activity">
    <reaction evidence="11">
        <text>fumarate(in) + succinate(out) = fumarate(out) + succinate(in)</text>
        <dbReference type="Rhea" id="RHEA:29323"/>
        <dbReference type="ChEBI" id="CHEBI:29806"/>
        <dbReference type="ChEBI" id="CHEBI:30031"/>
    </reaction>
    <physiologicalReaction direction="right-to-left" evidence="11">
        <dbReference type="Rhea" id="RHEA:29325"/>
    </physiologicalReaction>
</comment>
<evidence type="ECO:0000256" key="13">
    <source>
        <dbReference type="SAM" id="Phobius"/>
    </source>
</evidence>
<comment type="catalytic activity">
    <reaction evidence="10">
        <text>(S)-malate(in) + succinate(out) = (S)-malate(out) + succinate(in)</text>
        <dbReference type="Rhea" id="RHEA:29327"/>
        <dbReference type="ChEBI" id="CHEBI:15589"/>
        <dbReference type="ChEBI" id="CHEBI:30031"/>
    </reaction>
    <physiologicalReaction direction="right-to-left" evidence="10">
        <dbReference type="Rhea" id="RHEA:29329"/>
    </physiologicalReaction>
</comment>
<keyword evidence="6 13" id="KW-0812">Transmembrane</keyword>
<evidence type="ECO:0000313" key="15">
    <source>
        <dbReference type="Proteomes" id="UP000058114"/>
    </source>
</evidence>
<feature type="transmembrane region" description="Helical" evidence="13">
    <location>
        <begin position="170"/>
        <end position="191"/>
    </location>
</feature>
<evidence type="ECO:0000313" key="14">
    <source>
        <dbReference type="EMBL" id="ALP39777.1"/>
    </source>
</evidence>
<comment type="subcellular location">
    <subcellularLocation>
        <location evidence="1 12">Cell inner membrane</location>
        <topology evidence="1 12">Multi-pass membrane protein</topology>
    </subcellularLocation>
</comment>
<dbReference type="PATRIC" id="fig|652.5.peg.1192"/>
<evidence type="ECO:0000256" key="10">
    <source>
        <dbReference type="ARBA" id="ARBA00034284"/>
    </source>
</evidence>
<dbReference type="GO" id="GO:0015556">
    <property type="term" value="F:C4-dicarboxylate transmembrane transporter activity"/>
    <property type="evidence" value="ECO:0007669"/>
    <property type="project" value="InterPro"/>
</dbReference>
<feature type="transmembrane region" description="Helical" evidence="13">
    <location>
        <begin position="97"/>
        <end position="121"/>
    </location>
</feature>
<dbReference type="PANTHER" id="PTHR36106">
    <property type="entry name" value="ANAEROBIC C4-DICARBOXYLATE TRANSPORTER DCUB"/>
    <property type="match status" value="1"/>
</dbReference>
<evidence type="ECO:0000256" key="6">
    <source>
        <dbReference type="ARBA" id="ARBA00022692"/>
    </source>
</evidence>
<reference evidence="15" key="1">
    <citation type="submission" date="2015-10" db="EMBL/GenBank/DDBJ databases">
        <title>Complete Genome Sequence of Aeromonas schubertii strain WL1483.</title>
        <authorList>
            <person name="Liu L."/>
        </authorList>
    </citation>
    <scope>NUCLEOTIDE SEQUENCE [LARGE SCALE GENOMIC DNA]</scope>
    <source>
        <strain evidence="15">WL1483</strain>
    </source>
</reference>
<comment type="catalytic activity">
    <reaction evidence="9">
        <text>L-aspartate(in) + succinate(out) = L-aspartate(out) + succinate(in)</text>
        <dbReference type="Rhea" id="RHEA:29343"/>
        <dbReference type="ChEBI" id="CHEBI:29991"/>
        <dbReference type="ChEBI" id="CHEBI:30031"/>
    </reaction>
    <physiologicalReaction direction="right-to-left" evidence="9">
        <dbReference type="Rhea" id="RHEA:29345"/>
    </physiologicalReaction>
</comment>
<comment type="similarity">
    <text evidence="2 12">Belongs to the DcuA/DcuB transporter (TC 2.A.13.1) family.</text>
</comment>
<evidence type="ECO:0000256" key="9">
    <source>
        <dbReference type="ARBA" id="ARBA00034237"/>
    </source>
</evidence>
<dbReference type="PANTHER" id="PTHR36106:SF3">
    <property type="entry name" value="ANAEROBIC C4-DICARBOXYLATE TRANSPORTER DCUB"/>
    <property type="match status" value="1"/>
</dbReference>
<keyword evidence="4 12" id="KW-1003">Cell membrane</keyword>
<dbReference type="PIRSF" id="PIRSF004539">
    <property type="entry name" value="C4-dicrbxl_trns"/>
    <property type="match status" value="1"/>
</dbReference>
<reference evidence="14 15" key="2">
    <citation type="journal article" date="2016" name="Genome Announc.">
        <title>Complete Genome Sequence of the Highly Virulent Aeromonas schubertii Strain WL1483, Isolated from Diseased Snakehead Fish (Channa argus) in China.</title>
        <authorList>
            <person name="Liu L."/>
            <person name="Li N."/>
            <person name="Zhang D."/>
            <person name="Fu X."/>
            <person name="Shi C."/>
            <person name="Lin Q."/>
            <person name="Hao G."/>
        </authorList>
    </citation>
    <scope>NUCLEOTIDE SEQUENCE [LARGE SCALE GENOMIC DNA]</scope>
    <source>
        <strain evidence="14 15">WL1483</strain>
    </source>
</reference>
<gene>
    <name evidence="14" type="primary">dcuB</name>
    <name evidence="14" type="ORF">WL1483_358</name>
</gene>
<feature type="transmembrane region" description="Helical" evidence="13">
    <location>
        <begin position="303"/>
        <end position="325"/>
    </location>
</feature>
<dbReference type="InterPro" id="IPR004668">
    <property type="entry name" value="Anaer_Dcu_memb_transpt"/>
</dbReference>